<feature type="non-terminal residue" evidence="2">
    <location>
        <position position="96"/>
    </location>
</feature>
<feature type="region of interest" description="Disordered" evidence="1">
    <location>
        <begin position="1"/>
        <end position="21"/>
    </location>
</feature>
<protein>
    <submittedName>
        <fullName evidence="2">Uncharacterized protein</fullName>
    </submittedName>
</protein>
<evidence type="ECO:0000256" key="1">
    <source>
        <dbReference type="SAM" id="MobiDB-lite"/>
    </source>
</evidence>
<sequence>MEHEKMNPTDMASRGRSAEWEGPEWLNKAPFEWPVSSCVMCKDECNFLGWVMGFIHKCQHPENNKTGELDAAELGNLEEHTSNSFRRNPFIALQTN</sequence>
<keyword evidence="3" id="KW-1185">Reference proteome</keyword>
<dbReference type="Proteomes" id="UP001159363">
    <property type="component" value="Chromosome 2"/>
</dbReference>
<reference evidence="2 3" key="1">
    <citation type="submission" date="2023-02" db="EMBL/GenBank/DDBJ databases">
        <title>LHISI_Scaffold_Assembly.</title>
        <authorList>
            <person name="Stuart O.P."/>
            <person name="Cleave R."/>
            <person name="Magrath M.J.L."/>
            <person name="Mikheyev A.S."/>
        </authorList>
    </citation>
    <scope>NUCLEOTIDE SEQUENCE [LARGE SCALE GENOMIC DNA]</scope>
    <source>
        <strain evidence="2">Daus_M_001</strain>
        <tissue evidence="2">Leg muscle</tissue>
    </source>
</reference>
<evidence type="ECO:0000313" key="2">
    <source>
        <dbReference type="EMBL" id="KAJ8893226.1"/>
    </source>
</evidence>
<evidence type="ECO:0000313" key="3">
    <source>
        <dbReference type="Proteomes" id="UP001159363"/>
    </source>
</evidence>
<proteinExistence type="predicted"/>
<gene>
    <name evidence="2" type="ORF">PR048_005814</name>
</gene>
<accession>A0ABQ9IA70</accession>
<organism evidence="2 3">
    <name type="scientific">Dryococelus australis</name>
    <dbReference type="NCBI Taxonomy" id="614101"/>
    <lineage>
        <taxon>Eukaryota</taxon>
        <taxon>Metazoa</taxon>
        <taxon>Ecdysozoa</taxon>
        <taxon>Arthropoda</taxon>
        <taxon>Hexapoda</taxon>
        <taxon>Insecta</taxon>
        <taxon>Pterygota</taxon>
        <taxon>Neoptera</taxon>
        <taxon>Polyneoptera</taxon>
        <taxon>Phasmatodea</taxon>
        <taxon>Verophasmatodea</taxon>
        <taxon>Anareolatae</taxon>
        <taxon>Phasmatidae</taxon>
        <taxon>Eurycanthinae</taxon>
        <taxon>Dryococelus</taxon>
    </lineage>
</organism>
<comment type="caution">
    <text evidence="2">The sequence shown here is derived from an EMBL/GenBank/DDBJ whole genome shotgun (WGS) entry which is preliminary data.</text>
</comment>
<name>A0ABQ9IA70_9NEOP</name>
<dbReference type="EMBL" id="JARBHB010000002">
    <property type="protein sequence ID" value="KAJ8893226.1"/>
    <property type="molecule type" value="Genomic_DNA"/>
</dbReference>